<evidence type="ECO:0000313" key="6">
    <source>
        <dbReference type="Proteomes" id="UP000288216"/>
    </source>
</evidence>
<reference evidence="5 6" key="1">
    <citation type="journal article" date="2018" name="Nat. Ecol. Evol.">
        <title>Shark genomes provide insights into elasmobranch evolution and the origin of vertebrates.</title>
        <authorList>
            <person name="Hara Y"/>
            <person name="Yamaguchi K"/>
            <person name="Onimaru K"/>
            <person name="Kadota M"/>
            <person name="Koyanagi M"/>
            <person name="Keeley SD"/>
            <person name="Tatsumi K"/>
            <person name="Tanaka K"/>
            <person name="Motone F"/>
            <person name="Kageyama Y"/>
            <person name="Nozu R"/>
            <person name="Adachi N"/>
            <person name="Nishimura O"/>
            <person name="Nakagawa R"/>
            <person name="Tanegashima C"/>
            <person name="Kiyatake I"/>
            <person name="Matsumoto R"/>
            <person name="Murakumo K"/>
            <person name="Nishida K"/>
            <person name="Terakita A"/>
            <person name="Kuratani S"/>
            <person name="Sato K"/>
            <person name="Hyodo S Kuraku.S."/>
        </authorList>
    </citation>
    <scope>NUCLEOTIDE SEQUENCE [LARGE SCALE GENOMIC DNA]</scope>
</reference>
<keyword evidence="1" id="KW-0403">Intermediate filament</keyword>
<gene>
    <name evidence="5" type="ORF">scyTo_0022089</name>
</gene>
<dbReference type="Gene3D" id="1.20.5.500">
    <property type="entry name" value="Single helix bin"/>
    <property type="match status" value="1"/>
</dbReference>
<dbReference type="Gene3D" id="1.20.5.170">
    <property type="match status" value="1"/>
</dbReference>
<dbReference type="GO" id="GO:0005882">
    <property type="term" value="C:intermediate filament"/>
    <property type="evidence" value="ECO:0007669"/>
    <property type="project" value="UniProtKB-KW"/>
</dbReference>
<feature type="domain" description="IF rod" evidence="4">
    <location>
        <begin position="133"/>
        <end position="443"/>
    </location>
</feature>
<dbReference type="AlphaFoldDB" id="A0A401Q655"/>
<evidence type="ECO:0000313" key="5">
    <source>
        <dbReference type="EMBL" id="GCB80874.1"/>
    </source>
</evidence>
<evidence type="ECO:0000256" key="2">
    <source>
        <dbReference type="ARBA" id="ARBA00023054"/>
    </source>
</evidence>
<organism evidence="5 6">
    <name type="scientific">Scyliorhinus torazame</name>
    <name type="common">Cloudy catshark</name>
    <name type="synonym">Catulus torazame</name>
    <dbReference type="NCBI Taxonomy" id="75743"/>
    <lineage>
        <taxon>Eukaryota</taxon>
        <taxon>Metazoa</taxon>
        <taxon>Chordata</taxon>
        <taxon>Craniata</taxon>
        <taxon>Vertebrata</taxon>
        <taxon>Chondrichthyes</taxon>
        <taxon>Elasmobranchii</taxon>
        <taxon>Galeomorphii</taxon>
        <taxon>Galeoidea</taxon>
        <taxon>Carcharhiniformes</taxon>
        <taxon>Scyliorhinidae</taxon>
        <taxon>Scyliorhinus</taxon>
    </lineage>
</organism>
<dbReference type="PANTHER" id="PTHR23239">
    <property type="entry name" value="INTERMEDIATE FILAMENT"/>
    <property type="match status" value="1"/>
</dbReference>
<dbReference type="PRINTS" id="PR01248">
    <property type="entry name" value="TYPE1KERATIN"/>
</dbReference>
<dbReference type="PANTHER" id="PTHR23239:SF344">
    <property type="entry name" value="KERATIN, TYPE I CYTOSKELETAL 15-LIKE"/>
    <property type="match status" value="1"/>
</dbReference>
<dbReference type="Pfam" id="PF00038">
    <property type="entry name" value="Filament"/>
    <property type="match status" value="1"/>
</dbReference>
<keyword evidence="2 3" id="KW-0175">Coiled coil</keyword>
<proteinExistence type="predicted"/>
<accession>A0A401Q655</accession>
<feature type="coiled-coil region" evidence="3">
    <location>
        <begin position="137"/>
        <end position="171"/>
    </location>
</feature>
<dbReference type="Gene3D" id="1.20.5.1160">
    <property type="entry name" value="Vasodilator-stimulated phosphoprotein"/>
    <property type="match status" value="1"/>
</dbReference>
<dbReference type="OMA" id="TDMREQY"/>
<dbReference type="EMBL" id="BFAA01021148">
    <property type="protein sequence ID" value="GCB80874.1"/>
    <property type="molecule type" value="Genomic_DNA"/>
</dbReference>
<sequence>MCEQVRGRDTLGGLYKAGQALTAALSGNFGSRHFVSSIVRDTAMSFKQYSGGSRSSQRNFSLSGGNAGGRMSSAASGLGLGSGSRTLLVGNSYGGGRSLGIGSSYGMGSSLGMGSSFGASSSMYTSSVGGLNEKAEMQNLNDRLAHYLEQVRSLEASNSRMELEIRQFYEKTAPATRDWSAYWATINGLRGQIDNVILDNSRLMLQIDNSKLAAEDFKSKFEAELGIRMSVDADIHGLRAMLDDMTLKKSQLEMEIESLKEELIYIRKNHEEALRGLRGQISGNVNVEVTTEQTPDLVKMLNEMRLQYDQVVQKNKAELENWYSQQCVTVRQEFAVNTEVIKTENAQLTQLRQTYQGLEMEYHGLLSMIASLEGNLGDIENSYGMKRDKLQMDINRMESDMVEIRLKLDQNVKSYAVLLDIKNRLEKEIETYRRLLTGSSQSFSGQSMDTSKTVVIRTEKQPVITKVVKTVVEETINGEVVKSYSENIVS</sequence>
<protein>
    <recommendedName>
        <fullName evidence="4">IF rod domain-containing protein</fullName>
    </recommendedName>
</protein>
<feature type="coiled-coil region" evidence="3">
    <location>
        <begin position="387"/>
        <end position="435"/>
    </location>
</feature>
<dbReference type="InterPro" id="IPR002957">
    <property type="entry name" value="Keratin_I"/>
</dbReference>
<evidence type="ECO:0000256" key="1">
    <source>
        <dbReference type="ARBA" id="ARBA00022754"/>
    </source>
</evidence>
<dbReference type="SUPFAM" id="SSF64593">
    <property type="entry name" value="Intermediate filament protein, coiled coil region"/>
    <property type="match status" value="2"/>
</dbReference>
<dbReference type="Proteomes" id="UP000288216">
    <property type="component" value="Unassembled WGS sequence"/>
</dbReference>
<comment type="caution">
    <text evidence="5">The sequence shown here is derived from an EMBL/GenBank/DDBJ whole genome shotgun (WGS) entry which is preliminary data.</text>
</comment>
<dbReference type="OrthoDB" id="2441647at2759"/>
<dbReference type="SMART" id="SM01391">
    <property type="entry name" value="Filament"/>
    <property type="match status" value="1"/>
</dbReference>
<name>A0A401Q655_SCYTO</name>
<evidence type="ECO:0000256" key="3">
    <source>
        <dbReference type="SAM" id="Coils"/>
    </source>
</evidence>
<dbReference type="PROSITE" id="PS51842">
    <property type="entry name" value="IF_ROD_2"/>
    <property type="match status" value="1"/>
</dbReference>
<dbReference type="InterPro" id="IPR039008">
    <property type="entry name" value="IF_rod_dom"/>
</dbReference>
<keyword evidence="6" id="KW-1185">Reference proteome</keyword>
<evidence type="ECO:0000259" key="4">
    <source>
        <dbReference type="PROSITE" id="PS51842"/>
    </source>
</evidence>
<feature type="coiled-coil region" evidence="3">
    <location>
        <begin position="235"/>
        <end position="269"/>
    </location>
</feature>
<dbReference type="GO" id="GO:0005198">
    <property type="term" value="F:structural molecule activity"/>
    <property type="evidence" value="ECO:0007669"/>
    <property type="project" value="InterPro"/>
</dbReference>
<dbReference type="STRING" id="75743.A0A401Q655"/>